<dbReference type="InterPro" id="IPR015421">
    <property type="entry name" value="PyrdxlP-dep_Trfase_major"/>
</dbReference>
<dbReference type="NCBIfam" id="TIGR03538">
    <property type="entry name" value="DapC_gpp"/>
    <property type="match status" value="1"/>
</dbReference>
<sequence>MTPLKNLDKLQPYPFERLRTLFAGAKHTGGLEHVNLSIGEPKHPTPALIKQALIDNLDGLAVYPGTQGLPVLRKAIADWILRRFDAQVDAETQVLPILGSREALFSFAQVVLDGCEAGSHVAFPNPFYQIYEGATFLGGASPVFVNIDATTGLPDFHNLSPDVLAKTRLMYVCSPNNPTGAVYTLEDWQKLFDLADEYNIVIASDECYSEIYLDGTEAPIGGLEAASRLGRSDYNNLVVFSSLSKRSNAPGLRSGYVAGDADLIKAFLRYRTYHGSAMSATIQMASVAAWNDEEHVIENRRLYTEKFKSFQAILQGTLDLHIPPAGFYFWADLGRSDTEFAKTLFEQAHVTLLPGSFLGREAGGQNPGTNHVRIALVASLDECNEAAKRIAHLIRNSL</sequence>
<dbReference type="PANTHER" id="PTHR42832:SF3">
    <property type="entry name" value="L-GLUTAMINE--4-(METHYLSULFANYL)-2-OXOBUTANOATE AMINOTRANSFERASE"/>
    <property type="match status" value="1"/>
</dbReference>
<keyword evidence="2" id="KW-0032">Aminotransferase</keyword>
<evidence type="ECO:0000313" key="6">
    <source>
        <dbReference type="Proteomes" id="UP001329151"/>
    </source>
</evidence>
<reference evidence="5 6" key="1">
    <citation type="submission" date="2023-10" db="EMBL/GenBank/DDBJ databases">
        <title>Complete Genome Sequence of Limnobacter thiooxidans CS-K2T, Isolated from freshwater lake sediments in Bavaria, Germany.</title>
        <authorList>
            <person name="Naruki M."/>
            <person name="Watanabe A."/>
            <person name="Warashina T."/>
            <person name="Morita T."/>
            <person name="Arakawa K."/>
        </authorList>
    </citation>
    <scope>NUCLEOTIDE SEQUENCE [LARGE SCALE GENOMIC DNA]</scope>
    <source>
        <strain evidence="5 6">CS-K2</strain>
    </source>
</reference>
<dbReference type="RefSeq" id="WP_130556384.1">
    <property type="nucleotide sequence ID" value="NZ_AP028947.1"/>
</dbReference>
<dbReference type="GO" id="GO:0009016">
    <property type="term" value="F:succinyldiaminopimelate transaminase activity"/>
    <property type="evidence" value="ECO:0007669"/>
    <property type="project" value="InterPro"/>
</dbReference>
<dbReference type="CDD" id="cd00609">
    <property type="entry name" value="AAT_like"/>
    <property type="match status" value="1"/>
</dbReference>
<dbReference type="SUPFAM" id="SSF53383">
    <property type="entry name" value="PLP-dependent transferases"/>
    <property type="match status" value="1"/>
</dbReference>
<gene>
    <name evidence="5" type="primary">dapC</name>
    <name evidence="5" type="ORF">RGQ30_16190</name>
</gene>
<dbReference type="Gene3D" id="3.40.640.10">
    <property type="entry name" value="Type I PLP-dependent aspartate aminotransferase-like (Major domain)"/>
    <property type="match status" value="1"/>
</dbReference>
<dbReference type="InterPro" id="IPR015422">
    <property type="entry name" value="PyrdxlP-dep_Trfase_small"/>
</dbReference>
<evidence type="ECO:0000256" key="2">
    <source>
        <dbReference type="ARBA" id="ARBA00022576"/>
    </source>
</evidence>
<dbReference type="GO" id="GO:0009089">
    <property type="term" value="P:lysine biosynthetic process via diaminopimelate"/>
    <property type="evidence" value="ECO:0007669"/>
    <property type="project" value="InterPro"/>
</dbReference>
<evidence type="ECO:0000256" key="3">
    <source>
        <dbReference type="ARBA" id="ARBA00022679"/>
    </source>
</evidence>
<dbReference type="Gene3D" id="3.90.1150.10">
    <property type="entry name" value="Aspartate Aminotransferase, domain 1"/>
    <property type="match status" value="1"/>
</dbReference>
<keyword evidence="6" id="KW-1185">Reference proteome</keyword>
<evidence type="ECO:0000256" key="1">
    <source>
        <dbReference type="ARBA" id="ARBA00001933"/>
    </source>
</evidence>
<dbReference type="InterPro" id="IPR004839">
    <property type="entry name" value="Aminotransferase_I/II_large"/>
</dbReference>
<accession>A0AA86IZC8</accession>
<evidence type="ECO:0000313" key="5">
    <source>
        <dbReference type="EMBL" id="BET26118.1"/>
    </source>
</evidence>
<dbReference type="PANTHER" id="PTHR42832">
    <property type="entry name" value="AMINO ACID AMINOTRANSFERASE"/>
    <property type="match status" value="1"/>
</dbReference>
<proteinExistence type="predicted"/>
<feature type="domain" description="Aminotransferase class I/classII large" evidence="4">
    <location>
        <begin position="34"/>
        <end position="390"/>
    </location>
</feature>
<name>A0AA86IZC8_9BURK</name>
<evidence type="ECO:0000259" key="4">
    <source>
        <dbReference type="Pfam" id="PF00155"/>
    </source>
</evidence>
<dbReference type="InterPro" id="IPR019878">
    <property type="entry name" value="DapC_beta/gammaproteobac"/>
</dbReference>
<dbReference type="GO" id="GO:0030170">
    <property type="term" value="F:pyridoxal phosphate binding"/>
    <property type="evidence" value="ECO:0007669"/>
    <property type="project" value="InterPro"/>
</dbReference>
<organism evidence="5 6">
    <name type="scientific">Limnobacter thiooxidans</name>
    <dbReference type="NCBI Taxonomy" id="131080"/>
    <lineage>
        <taxon>Bacteria</taxon>
        <taxon>Pseudomonadati</taxon>
        <taxon>Pseudomonadota</taxon>
        <taxon>Betaproteobacteria</taxon>
        <taxon>Burkholderiales</taxon>
        <taxon>Burkholderiaceae</taxon>
        <taxon>Limnobacter</taxon>
    </lineage>
</organism>
<dbReference type="KEGG" id="lto:RGQ30_16190"/>
<dbReference type="InterPro" id="IPR050881">
    <property type="entry name" value="LL-DAP_aminotransferase"/>
</dbReference>
<dbReference type="AlphaFoldDB" id="A0AA86IZC8"/>
<keyword evidence="3" id="KW-0808">Transferase</keyword>
<dbReference type="InterPro" id="IPR015424">
    <property type="entry name" value="PyrdxlP-dep_Trfase"/>
</dbReference>
<dbReference type="EMBL" id="AP028947">
    <property type="protein sequence ID" value="BET26118.1"/>
    <property type="molecule type" value="Genomic_DNA"/>
</dbReference>
<dbReference type="Proteomes" id="UP001329151">
    <property type="component" value="Chromosome"/>
</dbReference>
<comment type="cofactor">
    <cofactor evidence="1">
        <name>pyridoxal 5'-phosphate</name>
        <dbReference type="ChEBI" id="CHEBI:597326"/>
    </cofactor>
</comment>
<protein>
    <submittedName>
        <fullName evidence="5">Succinyldiaminopimelate transaminase</fullName>
    </submittedName>
</protein>
<dbReference type="Pfam" id="PF00155">
    <property type="entry name" value="Aminotran_1_2"/>
    <property type="match status" value="1"/>
</dbReference>